<feature type="transmembrane region" description="Helical" evidence="1">
    <location>
        <begin position="159"/>
        <end position="177"/>
    </location>
</feature>
<gene>
    <name evidence="2" type="ORF">E1I69_15420</name>
</gene>
<accession>A0A4S3PP68</accession>
<dbReference type="Proteomes" id="UP000306477">
    <property type="component" value="Unassembled WGS sequence"/>
</dbReference>
<organism evidence="2 3">
    <name type="scientific">Bacillus timonensis</name>
    <dbReference type="NCBI Taxonomy" id="1033734"/>
    <lineage>
        <taxon>Bacteria</taxon>
        <taxon>Bacillati</taxon>
        <taxon>Bacillota</taxon>
        <taxon>Bacilli</taxon>
        <taxon>Bacillales</taxon>
        <taxon>Bacillaceae</taxon>
        <taxon>Bacillus</taxon>
    </lineage>
</organism>
<feature type="transmembrane region" description="Helical" evidence="1">
    <location>
        <begin position="128"/>
        <end position="147"/>
    </location>
</feature>
<name>A0A4S3PP68_9BACI</name>
<evidence type="ECO:0000313" key="2">
    <source>
        <dbReference type="EMBL" id="THE11349.1"/>
    </source>
</evidence>
<dbReference type="EMBL" id="SLUB01000030">
    <property type="protein sequence ID" value="THE11349.1"/>
    <property type="molecule type" value="Genomic_DNA"/>
</dbReference>
<dbReference type="AlphaFoldDB" id="A0A4S3PP68"/>
<sequence length="379" mass="43649">MNSKIIGNIKLWILALILATSTFSSYFRYISQSEYNFATIVMPVSYILFFLLAVVFFGSVQIELKKVWHSIFIFGIVILNFLFMLKFGLPKYYYMLAENLGNIQIVLISVIGVLIVSTKVISSALNRYYFIAFLFGLYYTLFFFLGVFERNQYLNENTWGLFLAPFLIYLFVTYEKITLRIIVLIVGSWLIYISGAKTTLVAFVTLPIFMFIFNKVKRPRLVYTGLLIVGFTFVYLAAVIKSELIIQLLTFRSLLWDVYIQNVTSSFSTIIGGTGIWKIENNNLGVWHIQGSGAHNTFISLFNYNGIIVLLLYVCFLLFSMRRCSKRFTVSDGVLYFAITFQFAETNSPLFSYIFPSVVFLVNALINNRTEQSEENIDT</sequence>
<feature type="transmembrane region" description="Helical" evidence="1">
    <location>
        <begin position="37"/>
        <end position="60"/>
    </location>
</feature>
<keyword evidence="3" id="KW-1185">Reference proteome</keyword>
<feature type="transmembrane region" description="Helical" evidence="1">
    <location>
        <begin position="297"/>
        <end position="319"/>
    </location>
</feature>
<feature type="transmembrane region" description="Helical" evidence="1">
    <location>
        <begin position="12"/>
        <end position="31"/>
    </location>
</feature>
<feature type="transmembrane region" description="Helical" evidence="1">
    <location>
        <begin position="67"/>
        <end position="89"/>
    </location>
</feature>
<feature type="transmembrane region" description="Helical" evidence="1">
    <location>
        <begin position="225"/>
        <end position="246"/>
    </location>
</feature>
<keyword evidence="1" id="KW-0812">Transmembrane</keyword>
<evidence type="ECO:0008006" key="4">
    <source>
        <dbReference type="Google" id="ProtNLM"/>
    </source>
</evidence>
<protein>
    <recommendedName>
        <fullName evidence="4">O-antigen ligase domain-containing protein</fullName>
    </recommendedName>
</protein>
<feature type="transmembrane region" description="Helical" evidence="1">
    <location>
        <begin position="101"/>
        <end position="121"/>
    </location>
</feature>
<dbReference type="RefSeq" id="WP_136380464.1">
    <property type="nucleotide sequence ID" value="NZ_SLUB01000030.1"/>
</dbReference>
<evidence type="ECO:0000313" key="3">
    <source>
        <dbReference type="Proteomes" id="UP000306477"/>
    </source>
</evidence>
<proteinExistence type="predicted"/>
<feature type="transmembrane region" description="Helical" evidence="1">
    <location>
        <begin position="328"/>
        <end position="344"/>
    </location>
</feature>
<feature type="transmembrane region" description="Helical" evidence="1">
    <location>
        <begin position="189"/>
        <end position="213"/>
    </location>
</feature>
<evidence type="ECO:0000256" key="1">
    <source>
        <dbReference type="SAM" id="Phobius"/>
    </source>
</evidence>
<dbReference type="OrthoDB" id="2885949at2"/>
<keyword evidence="1" id="KW-0472">Membrane</keyword>
<comment type="caution">
    <text evidence="2">The sequence shown here is derived from an EMBL/GenBank/DDBJ whole genome shotgun (WGS) entry which is preliminary data.</text>
</comment>
<keyword evidence="1" id="KW-1133">Transmembrane helix</keyword>
<reference evidence="2 3" key="1">
    <citation type="journal article" date="2019" name="Indoor Air">
        <title>Impacts of indoor surface finishes on bacterial viability.</title>
        <authorList>
            <person name="Hu J."/>
            <person name="Maamar S.B."/>
            <person name="Glawe A.J."/>
            <person name="Gottel N."/>
            <person name="Gilbert J.A."/>
            <person name="Hartmann E.M."/>
        </authorList>
    </citation>
    <scope>NUCLEOTIDE SEQUENCE [LARGE SCALE GENOMIC DNA]</scope>
    <source>
        <strain evidence="2 3">AF060A6</strain>
    </source>
</reference>